<evidence type="ECO:0000313" key="1">
    <source>
        <dbReference type="EMBL" id="CAB4147688.1"/>
    </source>
</evidence>
<proteinExistence type="predicted"/>
<protein>
    <recommendedName>
        <fullName evidence="2">Large polyvalent protein associated domain-containing protein</fullName>
    </recommendedName>
</protein>
<name>A0A6J5MM41_9CAUD</name>
<dbReference type="EMBL" id="LR796491">
    <property type="protein sequence ID" value="CAB4147688.1"/>
    <property type="molecule type" value="Genomic_DNA"/>
</dbReference>
<reference evidence="1" key="1">
    <citation type="submission" date="2020-04" db="EMBL/GenBank/DDBJ databases">
        <authorList>
            <person name="Chiriac C."/>
            <person name="Salcher M."/>
            <person name="Ghai R."/>
            <person name="Kavagutti S V."/>
        </authorList>
    </citation>
    <scope>NUCLEOTIDE SEQUENCE</scope>
</reference>
<sequence length="1007" mass="108084">MAEAKPKGAPVFLEIPTTGKTITLPGVTSLSTDDELKAAADAWIAKNYKGPTLAAPVLARSPAAGGAQDVAPAEEINPPANRQAELKAYTPTTITGGVYDALQSGFATLADLIPGFDERRANDYASNILRNIKTGTEGILGIEKTERSAGDIATGRATLEDYFNVGLLALPFAAKPVAAGVRRVAPELSATLGRFATGPGAVADELAAAVPETALTPQMAAVANPTTPPPVVPSSIAKAVDLPEAPVTTAAIPEAAVAPRNAAYDLPASTPETGLPAIAAMEVKGQTQPIPTTEIGGKVANFAADYSNLAGLTRPADMPFSEFFYRHFKAGTLPEEEVSKLVTKYDLKPEDLNELIAGTRQGYGDAARVLQRLSVASRYVPREAADIAKKGLEQADDLSFWKRLPNAYRGALVSSVATTMRNVLSSVPRGVLIDPMTNLMDSAVNAAANPFRQQKVGVNAFDAAAVLTDRFAPGRNTKFWEQMKNVRPEINNELAATYAADVVRVTKKDAFSKVEKAIDVANLFNRVTETATRKAMFPVYLRREATRLNLDFDELVDTGGIARLPEEAWATALDDTLGFTYSAKSEVADKVGEVLDKMGKLGTTVRVVGSTVMPFPRFMMNAMKFQFDYSPAGFAKLLTAAERAKFAKGDVSAVSKAIVGSSMLYGAYQFRNSENAGEKWYEGRLPNGKTVDLRPYFPAAPYLLVADVIKRAQDNTLDQAFQTADILQGLSGAQFRAGTGLYVTDQLLKDLSGAAGNLDKAKTVVTSWLADVGAGFLQPFSTFKDFYAQYDPEEAVYRDTKDNPLAALVRPIPGAQQAMGVPAASSATREGPMTTDNPIFRQLLGATIRPPKNIVESELDKLGLTAYDVGSKTGEVAIDRLVNRDLGIIAEREIAPLLRSPQYQSLDNVGKSAAIKGIYATARGVANDKFNAENPELSLLKKFKGMNREEKIMLNRKFEANTGMKADELLRQLSKAPLMKSQEQFDALPVGAEYTDPGDYKVYTKGK</sequence>
<gene>
    <name evidence="1" type="ORF">UFOVP506_40</name>
</gene>
<accession>A0A6J5MM41</accession>
<evidence type="ECO:0008006" key="2">
    <source>
        <dbReference type="Google" id="ProtNLM"/>
    </source>
</evidence>
<organism evidence="1">
    <name type="scientific">uncultured Caudovirales phage</name>
    <dbReference type="NCBI Taxonomy" id="2100421"/>
    <lineage>
        <taxon>Viruses</taxon>
        <taxon>Duplodnaviria</taxon>
        <taxon>Heunggongvirae</taxon>
        <taxon>Uroviricota</taxon>
        <taxon>Caudoviricetes</taxon>
        <taxon>Peduoviridae</taxon>
        <taxon>Maltschvirus</taxon>
        <taxon>Maltschvirus maltsch</taxon>
    </lineage>
</organism>